<feature type="transmembrane region" description="Helical" evidence="8">
    <location>
        <begin position="206"/>
        <end position="226"/>
    </location>
</feature>
<feature type="transmembrane region" description="Helical" evidence="8">
    <location>
        <begin position="158"/>
        <end position="180"/>
    </location>
</feature>
<dbReference type="InterPro" id="IPR020846">
    <property type="entry name" value="MFS_dom"/>
</dbReference>
<dbReference type="AlphaFoldDB" id="A0A7W8ZQ31"/>
<dbReference type="Gene3D" id="1.20.1720.10">
    <property type="entry name" value="Multidrug resistance protein D"/>
    <property type="match status" value="1"/>
</dbReference>
<dbReference type="GO" id="GO:1990961">
    <property type="term" value="P:xenobiotic detoxification by transmembrane export across the plasma membrane"/>
    <property type="evidence" value="ECO:0007669"/>
    <property type="project" value="InterPro"/>
</dbReference>
<evidence type="ECO:0000256" key="2">
    <source>
        <dbReference type="ARBA" id="ARBA00006236"/>
    </source>
</evidence>
<evidence type="ECO:0000256" key="3">
    <source>
        <dbReference type="ARBA" id="ARBA00022448"/>
    </source>
</evidence>
<gene>
    <name evidence="10" type="ORF">HDE68_004040</name>
</gene>
<dbReference type="InterPro" id="IPR004812">
    <property type="entry name" value="Efflux_drug-R_Bcr/CmlA"/>
</dbReference>
<evidence type="ECO:0000313" key="10">
    <source>
        <dbReference type="EMBL" id="MBB5638114.1"/>
    </source>
</evidence>
<dbReference type="InterPro" id="IPR036259">
    <property type="entry name" value="MFS_trans_sf"/>
</dbReference>
<dbReference type="GO" id="GO:0005886">
    <property type="term" value="C:plasma membrane"/>
    <property type="evidence" value="ECO:0007669"/>
    <property type="project" value="UniProtKB-SubCell"/>
</dbReference>
<dbReference type="RefSeq" id="WP_183883957.1">
    <property type="nucleotide sequence ID" value="NZ_JACHCE010000007.1"/>
</dbReference>
<organism evidence="10 11">
    <name type="scientific">Pedobacter cryoconitis</name>
    <dbReference type="NCBI Taxonomy" id="188932"/>
    <lineage>
        <taxon>Bacteria</taxon>
        <taxon>Pseudomonadati</taxon>
        <taxon>Bacteroidota</taxon>
        <taxon>Sphingobacteriia</taxon>
        <taxon>Sphingobacteriales</taxon>
        <taxon>Sphingobacteriaceae</taxon>
        <taxon>Pedobacter</taxon>
    </lineage>
</organism>
<feature type="transmembrane region" description="Helical" evidence="8">
    <location>
        <begin position="327"/>
        <end position="348"/>
    </location>
</feature>
<evidence type="ECO:0000256" key="4">
    <source>
        <dbReference type="ARBA" id="ARBA00022475"/>
    </source>
</evidence>
<keyword evidence="5 8" id="KW-0812">Transmembrane</keyword>
<evidence type="ECO:0000256" key="1">
    <source>
        <dbReference type="ARBA" id="ARBA00004651"/>
    </source>
</evidence>
<keyword evidence="3" id="KW-0813">Transport</keyword>
<feature type="transmembrane region" description="Helical" evidence="8">
    <location>
        <begin position="46"/>
        <end position="63"/>
    </location>
</feature>
<dbReference type="NCBIfam" id="TIGR00710">
    <property type="entry name" value="efflux_Bcr_CflA"/>
    <property type="match status" value="1"/>
</dbReference>
<dbReference type="InterPro" id="IPR050189">
    <property type="entry name" value="MFS_Efflux_Transporters"/>
</dbReference>
<keyword evidence="4" id="KW-1003">Cell membrane</keyword>
<evidence type="ECO:0000256" key="7">
    <source>
        <dbReference type="ARBA" id="ARBA00023136"/>
    </source>
</evidence>
<sequence>MTTKPKLWLMIILMMFPQFVETIYSPVLPQIAKKFSVNDQQASQTIAIYFIAFAIGVVFWGIVSDRIGRRKAMIYGLITYGAGTIIALFTTDFNIILLARVIAAFGVAVCSVVTQTILRDTFDKTELAKVFSIMGIALSISPVAGLLTGGLVSAHYGYSGVFSTLLMLAIALITATFVFLPETQKTSANETRFIDVLKKMSTDKMIWYSVFLVAAFNVMLFSYYALAPFIFERAGYNTTQFGYSGIALAIGSFIGGITNKNLVRAGYSSAKLILSAALLAASGALGVWFLQKDIWFLLSMLFIVAAFGIAIPNILSQALNRYKQVAGTAGALFGLMYYLIIGIGLIISGWVQNLGLILIICSAFSIGVALKYKARAIL</sequence>
<feature type="transmembrane region" description="Helical" evidence="8">
    <location>
        <begin position="354"/>
        <end position="372"/>
    </location>
</feature>
<dbReference type="EMBL" id="JACHCE010000007">
    <property type="protein sequence ID" value="MBB5638114.1"/>
    <property type="molecule type" value="Genomic_DNA"/>
</dbReference>
<keyword evidence="6 8" id="KW-1133">Transmembrane helix</keyword>
<feature type="transmembrane region" description="Helical" evidence="8">
    <location>
        <begin position="270"/>
        <end position="289"/>
    </location>
</feature>
<feature type="transmembrane region" description="Helical" evidence="8">
    <location>
        <begin position="72"/>
        <end position="89"/>
    </location>
</feature>
<feature type="domain" description="Major facilitator superfamily (MFS) profile" evidence="9">
    <location>
        <begin position="6"/>
        <end position="378"/>
    </location>
</feature>
<evidence type="ECO:0000259" key="9">
    <source>
        <dbReference type="PROSITE" id="PS50850"/>
    </source>
</evidence>
<comment type="subcellular location">
    <subcellularLocation>
        <location evidence="1">Cell membrane</location>
        <topology evidence="1">Multi-pass membrane protein</topology>
    </subcellularLocation>
</comment>
<dbReference type="GO" id="GO:0042910">
    <property type="term" value="F:xenobiotic transmembrane transporter activity"/>
    <property type="evidence" value="ECO:0007669"/>
    <property type="project" value="InterPro"/>
</dbReference>
<evidence type="ECO:0000256" key="8">
    <source>
        <dbReference type="SAM" id="Phobius"/>
    </source>
</evidence>
<feature type="transmembrane region" description="Helical" evidence="8">
    <location>
        <begin position="95"/>
        <end position="118"/>
    </location>
</feature>
<dbReference type="PANTHER" id="PTHR43124">
    <property type="entry name" value="PURINE EFFLUX PUMP PBUE"/>
    <property type="match status" value="1"/>
</dbReference>
<comment type="similarity">
    <text evidence="2">Belongs to the major facilitator superfamily. Bcr/CmlA family.</text>
</comment>
<comment type="caution">
    <text evidence="10">The sequence shown here is derived from an EMBL/GenBank/DDBJ whole genome shotgun (WGS) entry which is preliminary data.</text>
</comment>
<proteinExistence type="inferred from homology"/>
<feature type="transmembrane region" description="Helical" evidence="8">
    <location>
        <begin position="7"/>
        <end position="26"/>
    </location>
</feature>
<name>A0A7W8ZQ31_9SPHI</name>
<evidence type="ECO:0000256" key="6">
    <source>
        <dbReference type="ARBA" id="ARBA00022989"/>
    </source>
</evidence>
<feature type="transmembrane region" description="Helical" evidence="8">
    <location>
        <begin position="130"/>
        <end position="152"/>
    </location>
</feature>
<dbReference type="Pfam" id="PF07690">
    <property type="entry name" value="MFS_1"/>
    <property type="match status" value="1"/>
</dbReference>
<dbReference type="InterPro" id="IPR011701">
    <property type="entry name" value="MFS"/>
</dbReference>
<reference evidence="10 11" key="1">
    <citation type="submission" date="2020-08" db="EMBL/GenBank/DDBJ databases">
        <title>Genomic Encyclopedia of Type Strains, Phase IV (KMG-V): Genome sequencing to study the core and pangenomes of soil and plant-associated prokaryotes.</title>
        <authorList>
            <person name="Whitman W."/>
        </authorList>
    </citation>
    <scope>NUCLEOTIDE SEQUENCE [LARGE SCALE GENOMIC DNA]</scope>
    <source>
        <strain evidence="10 11">S3M1</strain>
    </source>
</reference>
<evidence type="ECO:0000313" key="11">
    <source>
        <dbReference type="Proteomes" id="UP000537204"/>
    </source>
</evidence>
<dbReference type="CDD" id="cd17320">
    <property type="entry name" value="MFS_MdfA_MDR_like"/>
    <property type="match status" value="1"/>
</dbReference>
<keyword evidence="7 8" id="KW-0472">Membrane</keyword>
<protein>
    <submittedName>
        <fullName evidence="10">Bcr/CflA subfamily drug resistance transporter</fullName>
    </submittedName>
</protein>
<dbReference type="SUPFAM" id="SSF103473">
    <property type="entry name" value="MFS general substrate transporter"/>
    <property type="match status" value="1"/>
</dbReference>
<dbReference type="PROSITE" id="PS50850">
    <property type="entry name" value="MFS"/>
    <property type="match status" value="1"/>
</dbReference>
<dbReference type="Proteomes" id="UP000537204">
    <property type="component" value="Unassembled WGS sequence"/>
</dbReference>
<dbReference type="PANTHER" id="PTHR43124:SF3">
    <property type="entry name" value="CHLORAMPHENICOL EFFLUX PUMP RV0191"/>
    <property type="match status" value="1"/>
</dbReference>
<feature type="transmembrane region" description="Helical" evidence="8">
    <location>
        <begin position="241"/>
        <end position="258"/>
    </location>
</feature>
<accession>A0A7W8ZQ31</accession>
<evidence type="ECO:0000256" key="5">
    <source>
        <dbReference type="ARBA" id="ARBA00022692"/>
    </source>
</evidence>
<feature type="transmembrane region" description="Helical" evidence="8">
    <location>
        <begin position="295"/>
        <end position="315"/>
    </location>
</feature>